<dbReference type="AlphaFoldDB" id="A0A0U1ZXP1"/>
<accession>A0A0U1ZXP1</accession>
<geneLocation type="chloroplast" evidence="2"/>
<keyword evidence="2" id="KW-0934">Plastid</keyword>
<protein>
    <submittedName>
        <fullName evidence="2">ORF52</fullName>
    </submittedName>
</protein>
<keyword evidence="2" id="KW-0150">Chloroplast</keyword>
<dbReference type="GeneID" id="24703086"/>
<reference evidence="2" key="2">
    <citation type="submission" date="2015-02" db="EMBL/GenBank/DDBJ databases">
        <authorList>
            <person name="Chooi Y.-H."/>
        </authorList>
    </citation>
    <scope>NUCLEOTIDE SEQUENCE</scope>
</reference>
<organism evidence="2">
    <name type="scientific">Pinus taiwanensis</name>
    <dbReference type="NCBI Taxonomy" id="261914"/>
    <lineage>
        <taxon>Eukaryota</taxon>
        <taxon>Viridiplantae</taxon>
        <taxon>Streptophyta</taxon>
        <taxon>Embryophyta</taxon>
        <taxon>Tracheophyta</taxon>
        <taxon>Spermatophyta</taxon>
        <taxon>Pinopsida</taxon>
        <taxon>Pinidae</taxon>
        <taxon>Conifers I</taxon>
        <taxon>Pinales</taxon>
        <taxon>Pinaceae</taxon>
        <taxon>Pinus</taxon>
        <taxon>Pinus subgen. Pinus</taxon>
    </lineage>
</organism>
<evidence type="ECO:0000313" key="2">
    <source>
        <dbReference type="EMBL" id="AKE32370.1"/>
    </source>
</evidence>
<feature type="transmembrane region" description="Helical" evidence="1">
    <location>
        <begin position="31"/>
        <end position="49"/>
    </location>
</feature>
<name>A0A0U1ZXP1_9CONI</name>
<keyword evidence="1" id="KW-0472">Membrane</keyword>
<evidence type="ECO:0000256" key="1">
    <source>
        <dbReference type="SAM" id="Phobius"/>
    </source>
</evidence>
<sequence>MILSNPQKVLWVITFSFSLIRRNMLTKRNQILYHSLVIISIIMRGDISFDLL</sequence>
<keyword evidence="1" id="KW-1133">Transmembrane helix</keyword>
<dbReference type="RefSeq" id="YP_009154156.1">
    <property type="nucleotide sequence ID" value="NC_027415.1"/>
</dbReference>
<reference evidence="2" key="1">
    <citation type="journal article" date="2015" name="Mitochondrial DNA">
        <title>The complete chloroplast genome of the Taiwan red pine Pinus taiwanensis (Pinaceae).</title>
        <authorList>
            <person name="Fang M.F."/>
            <person name="Wang Y.J."/>
            <person name="Zu Y.M."/>
            <person name="Dong W.L."/>
            <person name="Wang R.N."/>
            <person name="Deng T.T."/>
            <person name="Li Z.H."/>
        </authorList>
    </citation>
    <scope>NUCLEOTIDE SEQUENCE</scope>
</reference>
<keyword evidence="1" id="KW-0812">Transmembrane</keyword>
<proteinExistence type="predicted"/>
<dbReference type="EMBL" id="KP771703">
    <property type="protein sequence ID" value="AKE32370.1"/>
    <property type="molecule type" value="Genomic_DNA"/>
</dbReference>